<reference evidence="2 3" key="1">
    <citation type="submission" date="2024-02" db="EMBL/GenBank/DDBJ databases">
        <title>Discinaceae phylogenomics.</title>
        <authorList>
            <person name="Dirks A.C."/>
            <person name="James T.Y."/>
        </authorList>
    </citation>
    <scope>NUCLEOTIDE SEQUENCE [LARGE SCALE GENOMIC DNA]</scope>
    <source>
        <strain evidence="2 3">ACD0624</strain>
    </source>
</reference>
<comment type="caution">
    <text evidence="2">The sequence shown here is derived from an EMBL/GenBank/DDBJ whole genome shotgun (WGS) entry which is preliminary data.</text>
</comment>
<evidence type="ECO:0000256" key="1">
    <source>
        <dbReference type="SAM" id="MobiDB-lite"/>
    </source>
</evidence>
<dbReference type="Proteomes" id="UP001447188">
    <property type="component" value="Unassembled WGS sequence"/>
</dbReference>
<evidence type="ECO:0000313" key="2">
    <source>
        <dbReference type="EMBL" id="KAL0640480.1"/>
    </source>
</evidence>
<organism evidence="2 3">
    <name type="scientific">Discina gigas</name>
    <dbReference type="NCBI Taxonomy" id="1032678"/>
    <lineage>
        <taxon>Eukaryota</taxon>
        <taxon>Fungi</taxon>
        <taxon>Dikarya</taxon>
        <taxon>Ascomycota</taxon>
        <taxon>Pezizomycotina</taxon>
        <taxon>Pezizomycetes</taxon>
        <taxon>Pezizales</taxon>
        <taxon>Discinaceae</taxon>
        <taxon>Discina</taxon>
    </lineage>
</organism>
<proteinExistence type="predicted"/>
<protein>
    <submittedName>
        <fullName evidence="2">Uncharacterized protein</fullName>
    </submittedName>
</protein>
<sequence length="95" mass="10110">MQEESQATGRLLVVIVVPRGRVNNVILIHFRPQPLNNNIPARWATEPLPLSISARTPGSWCVAIIVPSTTASSTSTATSTTSTPFSSTPPTRSVA</sequence>
<feature type="region of interest" description="Disordered" evidence="1">
    <location>
        <begin position="70"/>
        <end position="95"/>
    </location>
</feature>
<dbReference type="EMBL" id="JBBBZM010000003">
    <property type="protein sequence ID" value="KAL0640480.1"/>
    <property type="molecule type" value="Genomic_DNA"/>
</dbReference>
<evidence type="ECO:0000313" key="3">
    <source>
        <dbReference type="Proteomes" id="UP001447188"/>
    </source>
</evidence>
<keyword evidence="3" id="KW-1185">Reference proteome</keyword>
<accession>A0ABR3GXF4</accession>
<name>A0ABR3GXF4_9PEZI</name>
<gene>
    <name evidence="2" type="ORF">Q9L58_000451</name>
</gene>